<comment type="caution">
    <text evidence="8">Lacks conserved residue(s) required for the propagation of feature annotation.</text>
</comment>
<dbReference type="PANTHER" id="PTHR15819:SF11">
    <property type="entry name" value="MID1, ISOFORM A"/>
    <property type="match status" value="1"/>
</dbReference>
<keyword evidence="6" id="KW-0325">Glycoprotein</keyword>
<evidence type="ECO:0000256" key="5">
    <source>
        <dbReference type="ARBA" id="ARBA00023157"/>
    </source>
</evidence>
<evidence type="ECO:0000256" key="9">
    <source>
        <dbReference type="SAM" id="MobiDB-lite"/>
    </source>
</evidence>
<dbReference type="GO" id="GO:0098703">
    <property type="term" value="P:calcium ion import across plasma membrane"/>
    <property type="evidence" value="ECO:0007669"/>
    <property type="project" value="InterPro"/>
</dbReference>
<dbReference type="AlphaFoldDB" id="A0A6A4X508"/>
<gene>
    <name evidence="11" type="primary">FAM155A</name>
    <name evidence="11" type="ORF">FJT64_015196</name>
</gene>
<accession>A0A6A4X508</accession>
<dbReference type="InterPro" id="IPR055288">
    <property type="entry name" value="NALCN_aux_factor_1/2"/>
</dbReference>
<dbReference type="InterPro" id="IPR024338">
    <property type="entry name" value="MID1/Yam8"/>
</dbReference>
<dbReference type="PROSITE" id="PS50038">
    <property type="entry name" value="FZ"/>
    <property type="match status" value="1"/>
</dbReference>
<comment type="subcellular location">
    <subcellularLocation>
        <location evidence="1">Membrane</location>
        <topology evidence="1">Multi-pass membrane protein</topology>
    </subcellularLocation>
</comment>
<feature type="domain" description="FZ" evidence="10">
    <location>
        <begin position="84"/>
        <end position="242"/>
    </location>
</feature>
<evidence type="ECO:0000256" key="6">
    <source>
        <dbReference type="ARBA" id="ARBA00023180"/>
    </source>
</evidence>
<keyword evidence="4" id="KW-0472">Membrane</keyword>
<evidence type="ECO:0000259" key="10">
    <source>
        <dbReference type="PROSITE" id="PS50038"/>
    </source>
</evidence>
<keyword evidence="5" id="KW-1015">Disulfide bond</keyword>
<sequence>MAGWLAARLDAQLGDLSQRWRRCLASLLLFTIILTNNFGVSSSRTDVRSGRPRCPAGAPLPLPQCLEDSDGRSATDPTGSPPLPGLNSCCQINFYDALNCTASLPDGRTSQDCRERVKLLQERDRLVEMHYANFVSIVDRLDCTDTYSVIYTCSQCKEAYHDWLCAMYVPFCGSEGRRLRPCRSHCQRVQRVCPFFLPSERKSAATQYAGEPAFFCDDPDIPDIPPFTTGSTYGDPDCCYHSCCVRPDQPECSADTCSAAAACPGQAGPPPPPPPAAPASAGAWAVRFNQLQRHSPAAKVRVRAARRRRRRHRRGHGSAAAGSRAAPSALLTAALCLLAAAGRHRTRTRVARDSVT</sequence>
<dbReference type="InterPro" id="IPR036790">
    <property type="entry name" value="Frizzled_dom_sf"/>
</dbReference>
<dbReference type="Pfam" id="PF12929">
    <property type="entry name" value="Mid1"/>
    <property type="match status" value="1"/>
</dbReference>
<dbReference type="PANTHER" id="PTHR15819">
    <property type="entry name" value="TRANSMEMBRANE PROTEIN FAM155"/>
    <property type="match status" value="1"/>
</dbReference>
<dbReference type="InterPro" id="IPR020067">
    <property type="entry name" value="Frizzled_dom"/>
</dbReference>
<evidence type="ECO:0000256" key="2">
    <source>
        <dbReference type="ARBA" id="ARBA00022692"/>
    </source>
</evidence>
<dbReference type="GO" id="GO:0005886">
    <property type="term" value="C:plasma membrane"/>
    <property type="evidence" value="ECO:0007669"/>
    <property type="project" value="TreeGrafter"/>
</dbReference>
<dbReference type="OrthoDB" id="10047996at2759"/>
<dbReference type="Gene3D" id="1.10.2000.10">
    <property type="entry name" value="Frizzled cysteine-rich domain"/>
    <property type="match status" value="1"/>
</dbReference>
<comment type="similarity">
    <text evidence="7">Belongs to the NALF family.</text>
</comment>
<evidence type="ECO:0000256" key="1">
    <source>
        <dbReference type="ARBA" id="ARBA00004141"/>
    </source>
</evidence>
<protein>
    <submittedName>
        <fullName evidence="11">Transmembrane protein FAM155A</fullName>
    </submittedName>
</protein>
<keyword evidence="2 11" id="KW-0812">Transmembrane</keyword>
<evidence type="ECO:0000313" key="11">
    <source>
        <dbReference type="EMBL" id="KAF0314315.1"/>
    </source>
</evidence>
<feature type="compositionally biased region" description="Basic residues" evidence="9">
    <location>
        <begin position="303"/>
        <end position="316"/>
    </location>
</feature>
<evidence type="ECO:0000256" key="3">
    <source>
        <dbReference type="ARBA" id="ARBA00022989"/>
    </source>
</evidence>
<evidence type="ECO:0000313" key="12">
    <source>
        <dbReference type="Proteomes" id="UP000440578"/>
    </source>
</evidence>
<dbReference type="GO" id="GO:0015275">
    <property type="term" value="F:stretch-activated, monoatomic cation-selective, calcium channel activity"/>
    <property type="evidence" value="ECO:0007669"/>
    <property type="project" value="TreeGrafter"/>
</dbReference>
<feature type="region of interest" description="Disordered" evidence="9">
    <location>
        <begin position="303"/>
        <end position="324"/>
    </location>
</feature>
<evidence type="ECO:0000256" key="7">
    <source>
        <dbReference type="ARBA" id="ARBA00029445"/>
    </source>
</evidence>
<name>A0A6A4X508_AMPAM</name>
<dbReference type="SUPFAM" id="SSF63501">
    <property type="entry name" value="Frizzled cysteine-rich domain"/>
    <property type="match status" value="1"/>
</dbReference>
<organism evidence="11 12">
    <name type="scientific">Amphibalanus amphitrite</name>
    <name type="common">Striped barnacle</name>
    <name type="synonym">Balanus amphitrite</name>
    <dbReference type="NCBI Taxonomy" id="1232801"/>
    <lineage>
        <taxon>Eukaryota</taxon>
        <taxon>Metazoa</taxon>
        <taxon>Ecdysozoa</taxon>
        <taxon>Arthropoda</taxon>
        <taxon>Crustacea</taxon>
        <taxon>Multicrustacea</taxon>
        <taxon>Cirripedia</taxon>
        <taxon>Thoracica</taxon>
        <taxon>Thoracicalcarea</taxon>
        <taxon>Balanomorpha</taxon>
        <taxon>Balanoidea</taxon>
        <taxon>Balanidae</taxon>
        <taxon>Amphibalaninae</taxon>
        <taxon>Amphibalanus</taxon>
    </lineage>
</organism>
<keyword evidence="3" id="KW-1133">Transmembrane helix</keyword>
<proteinExistence type="inferred from homology"/>
<dbReference type="Proteomes" id="UP000440578">
    <property type="component" value="Unassembled WGS sequence"/>
</dbReference>
<reference evidence="11 12" key="1">
    <citation type="submission" date="2019-07" db="EMBL/GenBank/DDBJ databases">
        <title>Draft genome assembly of a fouling barnacle, Amphibalanus amphitrite (Darwin, 1854): The first reference genome for Thecostraca.</title>
        <authorList>
            <person name="Kim W."/>
        </authorList>
    </citation>
    <scope>NUCLEOTIDE SEQUENCE [LARGE SCALE GENOMIC DNA]</scope>
    <source>
        <strain evidence="11">SNU_AA5</strain>
        <tissue evidence="11">Soma without cirri and trophi</tissue>
    </source>
</reference>
<keyword evidence="12" id="KW-1185">Reference proteome</keyword>
<evidence type="ECO:0000256" key="4">
    <source>
        <dbReference type="ARBA" id="ARBA00023136"/>
    </source>
</evidence>
<feature type="region of interest" description="Disordered" evidence="9">
    <location>
        <begin position="42"/>
        <end position="80"/>
    </location>
</feature>
<comment type="caution">
    <text evidence="11">The sequence shown here is derived from an EMBL/GenBank/DDBJ whole genome shotgun (WGS) entry which is preliminary data.</text>
</comment>
<dbReference type="EMBL" id="VIIS01000031">
    <property type="protein sequence ID" value="KAF0314315.1"/>
    <property type="molecule type" value="Genomic_DNA"/>
</dbReference>
<evidence type="ECO:0000256" key="8">
    <source>
        <dbReference type="PROSITE-ProRule" id="PRU00090"/>
    </source>
</evidence>